<comment type="caution">
    <text evidence="1">The sequence shown here is derived from an EMBL/GenBank/DDBJ whole genome shotgun (WGS) entry which is preliminary data.</text>
</comment>
<name>A0A8H3YID5_9TREE</name>
<proteinExistence type="predicted"/>
<dbReference type="AlphaFoldDB" id="A0A8H3YID5"/>
<evidence type="ECO:0000313" key="1">
    <source>
        <dbReference type="EMBL" id="GHJ89097.1"/>
    </source>
</evidence>
<reference evidence="1" key="1">
    <citation type="submission" date="2020-07" db="EMBL/GenBank/DDBJ databases">
        <title>Draft Genome Sequence of a Deep-Sea Yeast, Naganishia (Cryptococcus) liquefaciens strain N6.</title>
        <authorList>
            <person name="Han Y.W."/>
            <person name="Kajitani R."/>
            <person name="Morimoto H."/>
            <person name="Parhat M."/>
            <person name="Tsubouchi H."/>
            <person name="Bakenova O."/>
            <person name="Ogata M."/>
            <person name="Argunhan B."/>
            <person name="Aoki R."/>
            <person name="Kajiwara S."/>
            <person name="Itoh T."/>
            <person name="Iwasaki H."/>
        </authorList>
    </citation>
    <scope>NUCLEOTIDE SEQUENCE</scope>
    <source>
        <strain evidence="1">N6</strain>
    </source>
</reference>
<gene>
    <name evidence="1" type="ORF">NliqN6_5499</name>
</gene>
<sequence length="154" mass="16667">MSEVEFLKSGFEAASSFLSSIPGDDNCGSIEFPTAYHRPRDPLGYLQSGAVCLVLDGPLAHGRAPDWTYKPSGSNLNGYYLTPASDLDGDDSPVPDQVAHELKDVFDRVSKMTRTDGSGSSSIPETFMTEMAKELESFLTVLNEVLGSRTTQSH</sequence>
<accession>A0A8H3YID5</accession>
<organism evidence="1 2">
    <name type="scientific">Naganishia liquefaciens</name>
    <dbReference type="NCBI Taxonomy" id="104408"/>
    <lineage>
        <taxon>Eukaryota</taxon>
        <taxon>Fungi</taxon>
        <taxon>Dikarya</taxon>
        <taxon>Basidiomycota</taxon>
        <taxon>Agaricomycotina</taxon>
        <taxon>Tremellomycetes</taxon>
        <taxon>Filobasidiales</taxon>
        <taxon>Filobasidiaceae</taxon>
        <taxon>Naganishia</taxon>
    </lineage>
</organism>
<keyword evidence="2" id="KW-1185">Reference proteome</keyword>
<dbReference type="EMBL" id="BLZA01000035">
    <property type="protein sequence ID" value="GHJ89097.1"/>
    <property type="molecule type" value="Genomic_DNA"/>
</dbReference>
<protein>
    <submittedName>
        <fullName evidence="1">Uncharacterized protein</fullName>
    </submittedName>
</protein>
<evidence type="ECO:0000313" key="2">
    <source>
        <dbReference type="Proteomes" id="UP000620104"/>
    </source>
</evidence>
<dbReference type="Proteomes" id="UP000620104">
    <property type="component" value="Unassembled WGS sequence"/>
</dbReference>